<evidence type="ECO:0000256" key="6">
    <source>
        <dbReference type="SAM" id="Phobius"/>
    </source>
</evidence>
<feature type="domain" description="Cytochrome b561 bacterial/Ni-hydrogenase" evidence="7">
    <location>
        <begin position="22"/>
        <end position="211"/>
    </location>
</feature>
<dbReference type="GO" id="GO:0020037">
    <property type="term" value="F:heme binding"/>
    <property type="evidence" value="ECO:0007669"/>
    <property type="project" value="TreeGrafter"/>
</dbReference>
<accession>A0A1I6A9H3</accession>
<evidence type="ECO:0000256" key="4">
    <source>
        <dbReference type="ARBA" id="ARBA00022989"/>
    </source>
</evidence>
<keyword evidence="3 6" id="KW-0812">Transmembrane</keyword>
<dbReference type="GO" id="GO:0005886">
    <property type="term" value="C:plasma membrane"/>
    <property type="evidence" value="ECO:0007669"/>
    <property type="project" value="UniProtKB-SubCell"/>
</dbReference>
<dbReference type="Pfam" id="PF01292">
    <property type="entry name" value="Ni_hydr_CYTB"/>
    <property type="match status" value="1"/>
</dbReference>
<reference evidence="9" key="1">
    <citation type="submission" date="2016-10" db="EMBL/GenBank/DDBJ databases">
        <authorList>
            <person name="Varghese N."/>
            <person name="Submissions S."/>
        </authorList>
    </citation>
    <scope>NUCLEOTIDE SEQUENCE [LARGE SCALE GENOMIC DNA]</scope>
    <source>
        <strain evidence="9">JCM 10271</strain>
    </source>
</reference>
<name>A0A1I6A9H3_9RHOB</name>
<keyword evidence="5 6" id="KW-0472">Membrane</keyword>
<dbReference type="InterPro" id="IPR016174">
    <property type="entry name" value="Di-haem_cyt_TM"/>
</dbReference>
<dbReference type="InterPro" id="IPR051542">
    <property type="entry name" value="Hydrogenase_cytochrome"/>
</dbReference>
<keyword evidence="9" id="KW-1185">Reference proteome</keyword>
<protein>
    <submittedName>
        <fullName evidence="8">Cytochrome b</fullName>
    </submittedName>
</protein>
<dbReference type="InterPro" id="IPR011577">
    <property type="entry name" value="Cyt_b561_bac/Ni-Hgenase"/>
</dbReference>
<dbReference type="GO" id="GO:0022904">
    <property type="term" value="P:respiratory electron transport chain"/>
    <property type="evidence" value="ECO:0007669"/>
    <property type="project" value="InterPro"/>
</dbReference>
<keyword evidence="2" id="KW-1003">Cell membrane</keyword>
<evidence type="ECO:0000256" key="1">
    <source>
        <dbReference type="ARBA" id="ARBA00004651"/>
    </source>
</evidence>
<dbReference type="SUPFAM" id="SSF81342">
    <property type="entry name" value="Transmembrane di-heme cytochromes"/>
    <property type="match status" value="1"/>
</dbReference>
<keyword evidence="4 6" id="KW-1133">Transmembrane helix</keyword>
<dbReference type="PANTHER" id="PTHR30485:SF2">
    <property type="entry name" value="BLL0597 PROTEIN"/>
    <property type="match status" value="1"/>
</dbReference>
<comment type="subcellular location">
    <subcellularLocation>
        <location evidence="1">Cell membrane</location>
        <topology evidence="1">Multi-pass membrane protein</topology>
    </subcellularLocation>
</comment>
<sequence>MTDTRTNAGARDGGADAPPELWDPLVRLTHWGVASAVVANGLITEDGSAPHIWVGWAVFGLLALRFVWGFTGPREARFSTFPPRPIAALKHLSDLLRGTPKHYPSHNPAGSIMAYALWACLGLVVLTGLVMTDAQSPLSISEQKAAVAAGDWSVLVEGEESRDHEGVKEIAEETHELAANLVFVLAFLHIAGVALESRLLGRNLVMPMLTGRKKSKRDAGAT</sequence>
<evidence type="ECO:0000256" key="2">
    <source>
        <dbReference type="ARBA" id="ARBA00022475"/>
    </source>
</evidence>
<feature type="transmembrane region" description="Helical" evidence="6">
    <location>
        <begin position="112"/>
        <end position="131"/>
    </location>
</feature>
<evidence type="ECO:0000256" key="5">
    <source>
        <dbReference type="ARBA" id="ARBA00023136"/>
    </source>
</evidence>
<proteinExistence type="predicted"/>
<dbReference type="AlphaFoldDB" id="A0A1I6A9H3"/>
<dbReference type="Proteomes" id="UP000243106">
    <property type="component" value="Unassembled WGS sequence"/>
</dbReference>
<dbReference type="GO" id="GO:0009055">
    <property type="term" value="F:electron transfer activity"/>
    <property type="evidence" value="ECO:0007669"/>
    <property type="project" value="InterPro"/>
</dbReference>
<dbReference type="Gene3D" id="1.20.950.20">
    <property type="entry name" value="Transmembrane di-heme cytochromes, Chain C"/>
    <property type="match status" value="1"/>
</dbReference>
<dbReference type="EMBL" id="FOXV01000016">
    <property type="protein sequence ID" value="SFQ65305.1"/>
    <property type="molecule type" value="Genomic_DNA"/>
</dbReference>
<dbReference type="RefSeq" id="WP_093015112.1">
    <property type="nucleotide sequence ID" value="NZ_FOXV01000016.1"/>
</dbReference>
<evidence type="ECO:0000259" key="7">
    <source>
        <dbReference type="Pfam" id="PF01292"/>
    </source>
</evidence>
<dbReference type="PANTHER" id="PTHR30485">
    <property type="entry name" value="NI/FE-HYDROGENASE 1 B-TYPE CYTOCHROME SUBUNIT"/>
    <property type="match status" value="1"/>
</dbReference>
<feature type="transmembrane region" description="Helical" evidence="6">
    <location>
        <begin position="177"/>
        <end position="195"/>
    </location>
</feature>
<evidence type="ECO:0000256" key="3">
    <source>
        <dbReference type="ARBA" id="ARBA00022692"/>
    </source>
</evidence>
<dbReference type="STRING" id="93684.SAMN05421853_11642"/>
<evidence type="ECO:0000313" key="9">
    <source>
        <dbReference type="Proteomes" id="UP000243106"/>
    </source>
</evidence>
<organism evidence="8 9">
    <name type="scientific">Roseivivax halotolerans</name>
    <dbReference type="NCBI Taxonomy" id="93684"/>
    <lineage>
        <taxon>Bacteria</taxon>
        <taxon>Pseudomonadati</taxon>
        <taxon>Pseudomonadota</taxon>
        <taxon>Alphaproteobacteria</taxon>
        <taxon>Rhodobacterales</taxon>
        <taxon>Roseobacteraceae</taxon>
        <taxon>Roseivivax</taxon>
    </lineage>
</organism>
<feature type="transmembrane region" description="Helical" evidence="6">
    <location>
        <begin position="52"/>
        <end position="71"/>
    </location>
</feature>
<evidence type="ECO:0000313" key="8">
    <source>
        <dbReference type="EMBL" id="SFQ65305.1"/>
    </source>
</evidence>
<gene>
    <name evidence="8" type="ORF">SAMN05421853_11642</name>
</gene>